<dbReference type="GO" id="GO:0016787">
    <property type="term" value="F:hydrolase activity"/>
    <property type="evidence" value="ECO:0007669"/>
    <property type="project" value="UniProtKB-KW"/>
</dbReference>
<evidence type="ECO:0000313" key="3">
    <source>
        <dbReference type="Proteomes" id="UP000295334"/>
    </source>
</evidence>
<dbReference type="Pfam" id="PF12697">
    <property type="entry name" value="Abhydrolase_6"/>
    <property type="match status" value="1"/>
</dbReference>
<keyword evidence="3" id="KW-1185">Reference proteome</keyword>
<protein>
    <submittedName>
        <fullName evidence="2">Alpha/beta fold hydrolase</fullName>
    </submittedName>
</protein>
<accession>A0A4R1B5U9</accession>
<dbReference type="PANTHER" id="PTHR43689:SF8">
    <property type="entry name" value="ALPHA_BETA-HYDROLASES SUPERFAMILY PROTEIN"/>
    <property type="match status" value="1"/>
</dbReference>
<dbReference type="SUPFAM" id="SSF53474">
    <property type="entry name" value="alpha/beta-Hydrolases"/>
    <property type="match status" value="1"/>
</dbReference>
<organism evidence="2 3">
    <name type="scientific">Flaviaesturariibacter flavus</name>
    <dbReference type="NCBI Taxonomy" id="2502780"/>
    <lineage>
        <taxon>Bacteria</taxon>
        <taxon>Pseudomonadati</taxon>
        <taxon>Bacteroidota</taxon>
        <taxon>Chitinophagia</taxon>
        <taxon>Chitinophagales</taxon>
        <taxon>Chitinophagaceae</taxon>
        <taxon>Flaviaestuariibacter</taxon>
    </lineage>
</organism>
<name>A0A4R1B5U9_9BACT</name>
<dbReference type="InterPro" id="IPR000073">
    <property type="entry name" value="AB_hydrolase_1"/>
</dbReference>
<feature type="domain" description="AB hydrolase-1" evidence="1">
    <location>
        <begin position="22"/>
        <end position="247"/>
    </location>
</feature>
<dbReference type="InterPro" id="IPR029058">
    <property type="entry name" value="AB_hydrolase_fold"/>
</dbReference>
<keyword evidence="2" id="KW-0378">Hydrolase</keyword>
<dbReference type="PRINTS" id="PR00111">
    <property type="entry name" value="ABHYDROLASE"/>
</dbReference>
<proteinExistence type="predicted"/>
<dbReference type="Gene3D" id="3.40.50.1820">
    <property type="entry name" value="alpha/beta hydrolase"/>
    <property type="match status" value="1"/>
</dbReference>
<evidence type="ECO:0000313" key="2">
    <source>
        <dbReference type="EMBL" id="TCJ13381.1"/>
    </source>
</evidence>
<sequence>MPLLQHRNRKLHYTTNGAGTPLVLVHGFGEDGRVWNGQAPLAEHCRLIIPDLPGSGASETGDGTMESLAEAIRAVLDAEGVGQCILVGHSMGGYAALAFAEKWPGRLLGLGLFHSTARADSAEKIATRQKGMEFIKTNGAAAFLKTSTPALYHPANRDTKPELIEKHLAEATTSAADALIGYYAGMIARPDRTALLKEVKIPVLFVLGRADNAVPLSDGLAQCHMPSIAQVHLLENAGHMGMRECPELSNKLLTDYVRYINQRTAAE</sequence>
<dbReference type="AlphaFoldDB" id="A0A4R1B5U9"/>
<dbReference type="OrthoDB" id="252464at2"/>
<evidence type="ECO:0000259" key="1">
    <source>
        <dbReference type="Pfam" id="PF12697"/>
    </source>
</evidence>
<reference evidence="2 3" key="1">
    <citation type="submission" date="2019-03" db="EMBL/GenBank/DDBJ databases">
        <authorList>
            <person name="Kim M.K.M."/>
        </authorList>
    </citation>
    <scope>NUCLEOTIDE SEQUENCE [LARGE SCALE GENOMIC DNA]</scope>
    <source>
        <strain evidence="2 3">17J68-12</strain>
    </source>
</reference>
<dbReference type="Proteomes" id="UP000295334">
    <property type="component" value="Unassembled WGS sequence"/>
</dbReference>
<dbReference type="RefSeq" id="WP_131450037.1">
    <property type="nucleotide sequence ID" value="NZ_SJZI01000046.1"/>
</dbReference>
<dbReference type="PANTHER" id="PTHR43689">
    <property type="entry name" value="HYDROLASE"/>
    <property type="match status" value="1"/>
</dbReference>
<dbReference type="EMBL" id="SJZI01000046">
    <property type="protein sequence ID" value="TCJ13381.1"/>
    <property type="molecule type" value="Genomic_DNA"/>
</dbReference>
<comment type="caution">
    <text evidence="2">The sequence shown here is derived from an EMBL/GenBank/DDBJ whole genome shotgun (WGS) entry which is preliminary data.</text>
</comment>
<gene>
    <name evidence="2" type="ORF">EPD60_13415</name>
</gene>